<feature type="transmembrane region" description="Helical" evidence="5">
    <location>
        <begin position="72"/>
        <end position="94"/>
    </location>
</feature>
<gene>
    <name evidence="7" type="ORF">SAMN05216178_0270</name>
</gene>
<keyword evidence="5" id="KW-0812">Transmembrane</keyword>
<keyword evidence="8" id="KW-1185">Reference proteome</keyword>
<keyword evidence="2 4" id="KW-0479">Metal-binding</keyword>
<dbReference type="Proteomes" id="UP000198982">
    <property type="component" value="Unassembled WGS sequence"/>
</dbReference>
<accession>A0A1H4JBI8</accession>
<evidence type="ECO:0000259" key="6">
    <source>
        <dbReference type="PROSITE" id="PS51007"/>
    </source>
</evidence>
<dbReference type="PROSITE" id="PS51007">
    <property type="entry name" value="CYTC"/>
    <property type="match status" value="1"/>
</dbReference>
<keyword evidence="5" id="KW-1133">Transmembrane helix</keyword>
<dbReference type="InterPro" id="IPR036909">
    <property type="entry name" value="Cyt_c-like_dom_sf"/>
</dbReference>
<keyword evidence="1 4" id="KW-0349">Heme</keyword>
<sequence length="622" mass="69515">MNAYIRWFQRFIWLGIAMNMVFALPALFAPALLTAVVGLPPVLSDPWLENTGMLLVGISLFYMPSGCNAPRFVVHSWLCVLSRLIAVAFWIYLIDTSNQSQVFVPMLMGDLGMFLVLGILLYLGSAPANRPWALLCAGLRALREHWAACWARHGFRVGVLVSLLVLGFVGYQTWVNMLREVPQPPEASDEDHFKYAAIGLGIEARIPYYLFAVLPQMCPEKLPRPGGYEVFGFLYENGRDLPVGMAKRQLGYPTVEPNCALCHTGAYRASASDVSQVVPTAPANLMQLQAFQWFAYDCASDPKFTVDAVMNAINAKFQLGFIERLYNRYLIIPMAKGALLKQKQAYAWQKLRPQQGPGRTDTFNPTKMVVFGFPDDSTIGTVDLPQIWNQKPRESMYLHWDGNNNQIRERNYAAAMAVGATPQSVLPQSFNRVTNWLLGHKPPAWPFALDQAKVAQGKPLWEANCAGCHDFGKADTGQVTTDIQALGTDPHRLDSFTTGLVQAFHGFKKPPFDFGAYRKTQSYSNTPTDGIWLRAPYLHNGSVPSLWDLLQAPELRPQVFFTGSDVYDPQKVGFITSGPTLQGPGYFKYDTHLEGNSNSGHLYGTQLSAEQKWQLIEYMKTL</sequence>
<name>A0A1H4JBI8_9PSED</name>
<feature type="transmembrane region" description="Helical" evidence="5">
    <location>
        <begin position="157"/>
        <end position="175"/>
    </location>
</feature>
<feature type="transmembrane region" description="Helical" evidence="5">
    <location>
        <begin position="47"/>
        <end position="65"/>
    </location>
</feature>
<reference evidence="8" key="1">
    <citation type="submission" date="2016-10" db="EMBL/GenBank/DDBJ databases">
        <authorList>
            <person name="Varghese N."/>
            <person name="Submissions S."/>
        </authorList>
    </citation>
    <scope>NUCLEOTIDE SEQUENCE [LARGE SCALE GENOMIC DNA]</scope>
    <source>
        <strain evidence="8">DSM 9751</strain>
    </source>
</reference>
<dbReference type="EMBL" id="FNTJ01000001">
    <property type="protein sequence ID" value="SEB43561.1"/>
    <property type="molecule type" value="Genomic_DNA"/>
</dbReference>
<dbReference type="Pfam" id="PF21419">
    <property type="entry name" value="RoxA-like_Cyt-c"/>
    <property type="match status" value="1"/>
</dbReference>
<evidence type="ECO:0000256" key="3">
    <source>
        <dbReference type="ARBA" id="ARBA00023004"/>
    </source>
</evidence>
<feature type="domain" description="Cytochrome c" evidence="6">
    <location>
        <begin position="452"/>
        <end position="622"/>
    </location>
</feature>
<protein>
    <recommendedName>
        <fullName evidence="6">Cytochrome c domain-containing protein</fullName>
    </recommendedName>
</protein>
<dbReference type="PANTHER" id="PTHR30600">
    <property type="entry name" value="CYTOCHROME C PEROXIDASE-RELATED"/>
    <property type="match status" value="1"/>
</dbReference>
<evidence type="ECO:0000256" key="1">
    <source>
        <dbReference type="ARBA" id="ARBA00022617"/>
    </source>
</evidence>
<feature type="transmembrane region" description="Helical" evidence="5">
    <location>
        <begin position="12"/>
        <end position="35"/>
    </location>
</feature>
<keyword evidence="3 4" id="KW-0408">Iron</keyword>
<dbReference type="Gene3D" id="1.10.760.10">
    <property type="entry name" value="Cytochrome c-like domain"/>
    <property type="match status" value="1"/>
</dbReference>
<feature type="transmembrane region" description="Helical" evidence="5">
    <location>
        <begin position="100"/>
        <end position="123"/>
    </location>
</feature>
<dbReference type="GO" id="GO:0020037">
    <property type="term" value="F:heme binding"/>
    <property type="evidence" value="ECO:0007669"/>
    <property type="project" value="InterPro"/>
</dbReference>
<dbReference type="InterPro" id="IPR051395">
    <property type="entry name" value="Cytochrome_c_Peroxidase/MauG"/>
</dbReference>
<evidence type="ECO:0000256" key="4">
    <source>
        <dbReference type="PROSITE-ProRule" id="PRU00433"/>
    </source>
</evidence>
<dbReference type="SUPFAM" id="SSF46626">
    <property type="entry name" value="Cytochrome c"/>
    <property type="match status" value="1"/>
</dbReference>
<evidence type="ECO:0000313" key="8">
    <source>
        <dbReference type="Proteomes" id="UP000198982"/>
    </source>
</evidence>
<organism evidence="7 8">
    <name type="scientific">Pseudomonas saponiphila</name>
    <dbReference type="NCBI Taxonomy" id="556534"/>
    <lineage>
        <taxon>Bacteria</taxon>
        <taxon>Pseudomonadati</taxon>
        <taxon>Pseudomonadota</taxon>
        <taxon>Gammaproteobacteria</taxon>
        <taxon>Pseudomonadales</taxon>
        <taxon>Pseudomonadaceae</taxon>
        <taxon>Pseudomonas</taxon>
    </lineage>
</organism>
<evidence type="ECO:0000313" key="7">
    <source>
        <dbReference type="EMBL" id="SEB43561.1"/>
    </source>
</evidence>
<dbReference type="InterPro" id="IPR009056">
    <property type="entry name" value="Cyt_c-like_dom"/>
</dbReference>
<evidence type="ECO:0000256" key="5">
    <source>
        <dbReference type="SAM" id="Phobius"/>
    </source>
</evidence>
<dbReference type="GO" id="GO:0004130">
    <property type="term" value="F:cytochrome-c peroxidase activity"/>
    <property type="evidence" value="ECO:0007669"/>
    <property type="project" value="TreeGrafter"/>
</dbReference>
<dbReference type="RefSeq" id="WP_092309055.1">
    <property type="nucleotide sequence ID" value="NZ_FNTJ01000001.1"/>
</dbReference>
<keyword evidence="5" id="KW-0472">Membrane</keyword>
<dbReference type="AlphaFoldDB" id="A0A1H4JBI8"/>
<evidence type="ECO:0000256" key="2">
    <source>
        <dbReference type="ARBA" id="ARBA00022723"/>
    </source>
</evidence>
<proteinExistence type="predicted"/>
<dbReference type="GO" id="GO:0046872">
    <property type="term" value="F:metal ion binding"/>
    <property type="evidence" value="ECO:0007669"/>
    <property type="project" value="UniProtKB-KW"/>
</dbReference>
<dbReference type="GO" id="GO:0009055">
    <property type="term" value="F:electron transfer activity"/>
    <property type="evidence" value="ECO:0007669"/>
    <property type="project" value="InterPro"/>
</dbReference>
<dbReference type="PANTHER" id="PTHR30600:SF9">
    <property type="entry name" value="BLR7738 PROTEIN"/>
    <property type="match status" value="1"/>
</dbReference>